<keyword evidence="2" id="KW-1185">Reference proteome</keyword>
<reference evidence="1 2" key="1">
    <citation type="submission" date="2019-03" db="EMBL/GenBank/DDBJ databases">
        <title>Genomic Encyclopedia of Type Strains, Phase III (KMG-III): the genomes of soil and plant-associated and newly described type strains.</title>
        <authorList>
            <person name="Whitman W."/>
        </authorList>
    </citation>
    <scope>NUCLEOTIDE SEQUENCE [LARGE SCALE GENOMIC DNA]</scope>
    <source>
        <strain evidence="1 2">VKM Ac-2527</strain>
    </source>
</reference>
<evidence type="ECO:0000313" key="1">
    <source>
        <dbReference type="EMBL" id="TDO29488.1"/>
    </source>
</evidence>
<evidence type="ECO:0000313" key="2">
    <source>
        <dbReference type="Proteomes" id="UP000295388"/>
    </source>
</evidence>
<sequence length="74" mass="8649">MVLTHVLECLKGLLMGRILIGHEGEQPILVIPTSEDTYLVKRFQFRKKWWQLFDSSESKEVRKDQLPKGLVPLE</sequence>
<protein>
    <submittedName>
        <fullName evidence="1">Uncharacterized protein</fullName>
    </submittedName>
</protein>
<accession>A0A4V3C5E4</accession>
<comment type="caution">
    <text evidence="1">The sequence shown here is derived from an EMBL/GenBank/DDBJ whole genome shotgun (WGS) entry which is preliminary data.</text>
</comment>
<name>A0A4V3C5E4_9ACTN</name>
<proteinExistence type="predicted"/>
<dbReference type="EMBL" id="SNWQ01000048">
    <property type="protein sequence ID" value="TDO29488.1"/>
    <property type="molecule type" value="Genomic_DNA"/>
</dbReference>
<organism evidence="1 2">
    <name type="scientific">Kribbella caucasensis</name>
    <dbReference type="NCBI Taxonomy" id="2512215"/>
    <lineage>
        <taxon>Bacteria</taxon>
        <taxon>Bacillati</taxon>
        <taxon>Actinomycetota</taxon>
        <taxon>Actinomycetes</taxon>
        <taxon>Propionibacteriales</taxon>
        <taxon>Kribbellaceae</taxon>
        <taxon>Kribbella</taxon>
    </lineage>
</organism>
<dbReference type="Proteomes" id="UP000295388">
    <property type="component" value="Unassembled WGS sequence"/>
</dbReference>
<dbReference type="AlphaFoldDB" id="A0A4V3C5E4"/>
<gene>
    <name evidence="1" type="ORF">EV643_1489</name>
</gene>